<dbReference type="Pfam" id="PF13343">
    <property type="entry name" value="SBP_bac_6"/>
    <property type="match status" value="1"/>
</dbReference>
<organism evidence="3 4">
    <name type="scientific">Falsiroseomonas bella</name>
    <dbReference type="NCBI Taxonomy" id="2184016"/>
    <lineage>
        <taxon>Bacteria</taxon>
        <taxon>Pseudomonadati</taxon>
        <taxon>Pseudomonadota</taxon>
        <taxon>Alphaproteobacteria</taxon>
        <taxon>Acetobacterales</taxon>
        <taxon>Roseomonadaceae</taxon>
        <taxon>Falsiroseomonas</taxon>
    </lineage>
</organism>
<accession>A0A317FG43</accession>
<proteinExistence type="predicted"/>
<dbReference type="Proteomes" id="UP000245765">
    <property type="component" value="Unassembled WGS sequence"/>
</dbReference>
<protein>
    <submittedName>
        <fullName evidence="3">ABC transporter substrate-binding protein</fullName>
    </submittedName>
</protein>
<keyword evidence="1" id="KW-0732">Signal</keyword>
<evidence type="ECO:0000313" key="3">
    <source>
        <dbReference type="EMBL" id="PWS37765.1"/>
    </source>
</evidence>
<keyword evidence="4" id="KW-1185">Reference proteome</keyword>
<gene>
    <name evidence="3" type="ORF">DFH01_00130</name>
</gene>
<dbReference type="AlphaFoldDB" id="A0A317FG43"/>
<reference evidence="4" key="1">
    <citation type="submission" date="2018-05" db="EMBL/GenBank/DDBJ databases">
        <authorList>
            <person name="Du Z."/>
            <person name="Wang X."/>
        </authorList>
    </citation>
    <scope>NUCLEOTIDE SEQUENCE [LARGE SCALE GENOMIC DNA]</scope>
    <source>
        <strain evidence="4">CQN31</strain>
    </source>
</reference>
<dbReference type="SUPFAM" id="SSF53850">
    <property type="entry name" value="Periplasmic binding protein-like II"/>
    <property type="match status" value="1"/>
</dbReference>
<evidence type="ECO:0000313" key="4">
    <source>
        <dbReference type="Proteomes" id="UP000245765"/>
    </source>
</evidence>
<comment type="caution">
    <text evidence="3">The sequence shown here is derived from an EMBL/GenBank/DDBJ whole genome shotgun (WGS) entry which is preliminary data.</text>
</comment>
<evidence type="ECO:0000256" key="1">
    <source>
        <dbReference type="ARBA" id="ARBA00022729"/>
    </source>
</evidence>
<dbReference type="PANTHER" id="PTHR30006">
    <property type="entry name" value="THIAMINE-BINDING PERIPLASMIC PROTEIN-RELATED"/>
    <property type="match status" value="1"/>
</dbReference>
<evidence type="ECO:0000256" key="2">
    <source>
        <dbReference type="SAM" id="MobiDB-lite"/>
    </source>
</evidence>
<feature type="region of interest" description="Disordered" evidence="2">
    <location>
        <begin position="19"/>
        <end position="41"/>
    </location>
</feature>
<dbReference type="EMBL" id="QGNA01000001">
    <property type="protein sequence ID" value="PWS37765.1"/>
    <property type="molecule type" value="Genomic_DNA"/>
</dbReference>
<sequence>MPDRDAEGRYLGGRNTIELPIAGQGAPPGQRTRRPYGATKERQMTIGRRTALLMGAGAALGLARPAFAQGGNVVAYTAFSDSVTALAPGFKARSGADIQVVAAGSGELVRRVVAERARPLADAIVSVGGESIDANPGVFARYTPREDAAILPALKVSPNYIPFSVTLPTVVAVNTRLVPEAEIPMTWAALADPKWKGKIAFAGADRSGSALQQLMQILYNFGEEEGWRLFERMLENFVITGSSGAVPRGVAQGEYAIGLTLEDFAQRFIQGGAPVRIVYPREGITMAADAMALVAGGPNPDGGRALLDYIVSAEAQKLIVERFNRRPIRNDVAPPAGAVAPADLPIKNIPVEWSNANQRNILNRYLRLVRR</sequence>
<dbReference type="Gene3D" id="3.40.190.10">
    <property type="entry name" value="Periplasmic binding protein-like II"/>
    <property type="match status" value="2"/>
</dbReference>
<name>A0A317FG43_9PROT</name>